<organism evidence="1 2">
    <name type="scientific">Acinetobacter bouvetii</name>
    <dbReference type="NCBI Taxonomy" id="202951"/>
    <lineage>
        <taxon>Bacteria</taxon>
        <taxon>Pseudomonadati</taxon>
        <taxon>Pseudomonadota</taxon>
        <taxon>Gammaproteobacteria</taxon>
        <taxon>Moraxellales</taxon>
        <taxon>Moraxellaceae</taxon>
        <taxon>Acinetobacter</taxon>
    </lineage>
</organism>
<dbReference type="Gene3D" id="2.180.10.10">
    <property type="entry name" value="RHS repeat-associated core"/>
    <property type="match status" value="1"/>
</dbReference>
<protein>
    <submittedName>
        <fullName evidence="1">Deoxyribonuclease RhsC</fullName>
        <ecNumber evidence="1">3.1.-.-</ecNumber>
    </submittedName>
</protein>
<dbReference type="InterPro" id="IPR050708">
    <property type="entry name" value="T6SS_VgrG/RHS"/>
</dbReference>
<reference evidence="1 2" key="1">
    <citation type="submission" date="2020-02" db="EMBL/GenBank/DDBJ databases">
        <authorList>
            <person name="Chaudhuri R."/>
        </authorList>
    </citation>
    <scope>NUCLEOTIDE SEQUENCE [LARGE SCALE GENOMIC DNA]</scope>
    <source>
        <strain evidence="1">SFB21</strain>
    </source>
</reference>
<keyword evidence="1" id="KW-0378">Hydrolase</keyword>
<evidence type="ECO:0000313" key="1">
    <source>
        <dbReference type="EMBL" id="CAB1215052.1"/>
    </source>
</evidence>
<accession>A0A811GCL5</accession>
<comment type="caution">
    <text evidence="1">The sequence shown here is derived from an EMBL/GenBank/DDBJ whole genome shotgun (WGS) entry which is preliminary data.</text>
</comment>
<dbReference type="GO" id="GO:0016787">
    <property type="term" value="F:hydrolase activity"/>
    <property type="evidence" value="ECO:0007669"/>
    <property type="project" value="UniProtKB-KW"/>
</dbReference>
<name>A0A811GCL5_9GAMM</name>
<gene>
    <name evidence="1" type="primary">rhsC_2</name>
    <name evidence="1" type="ORF">SFB21_1663</name>
</gene>
<dbReference type="EC" id="3.1.-.-" evidence="1"/>
<evidence type="ECO:0000313" key="2">
    <source>
        <dbReference type="Proteomes" id="UP000489961"/>
    </source>
</evidence>
<dbReference type="EMBL" id="CADDTS010000028">
    <property type="protein sequence ID" value="CAB1215052.1"/>
    <property type="molecule type" value="Genomic_DNA"/>
</dbReference>
<proteinExistence type="predicted"/>
<dbReference type="InterPro" id="IPR046653">
    <property type="entry name" value="DUF6765"/>
</dbReference>
<dbReference type="AlphaFoldDB" id="A0A811GCL5"/>
<dbReference type="Proteomes" id="UP000489961">
    <property type="component" value="Unassembled WGS sequence"/>
</dbReference>
<dbReference type="NCBIfam" id="TIGR03696">
    <property type="entry name" value="Rhs_assc_core"/>
    <property type="match status" value="1"/>
</dbReference>
<sequence length="591" mass="67109">MSKQASNIHSPEIQDVVVDRDYVMLAGLPIMQFSQIATQKLNGKLESASASFNAVQFNRIGAPTQVFDDENNTRWQTDYSAFGERLNTISTHNDEAKLIRVTQNLPISQSMDDLRYTISIRLPGQNEDPITGLYDNGYRQYDPTVGRYLSPDPMGTVDGLNPYLYVGNNPLNKVDPYGLYQTDMHYYMTYFLAITAGIDSDNARRIALATQFVDTNDNTSPYDDEAGWAPSLAKNFLTERLEYYHFTNSRSIITKPLQGLALGNWDFDENAWKKSKSTLSYQTWRLTSNVNGIEQLGYLVENYEQAKKCNNLNLSMQFFGEYLHAFEDTFAHRNQDNEPFAVKAGAGHGTHGSNPDYTYNHYGYIELPTNVLGYGAWLVNETRSIIEQQQVYQKLLDYRRNILKIPDSQVKIVSWNVLKPYLAVYNAIPENLNHDIDKGSLDSINEKITYLESLLNGKSTTQNIYAYNYVTKKNDLIKTAPIKTSWGYKTKQNSPFELINPVGKAYFSGKDGYSVPQAITNRIGVFEKLTKQDIAKYSHLIWETSVSKYMSHDGESSALIEAVRNYKLLTMGNQIYKGSSPFVVKGKPPIQ</sequence>
<dbReference type="InterPro" id="IPR022385">
    <property type="entry name" value="Rhs_assc_core"/>
</dbReference>
<dbReference type="Pfam" id="PF20551">
    <property type="entry name" value="DUF6765"/>
    <property type="match status" value="1"/>
</dbReference>
<dbReference type="RefSeq" id="WP_217427332.1">
    <property type="nucleotide sequence ID" value="NZ_CADDTS010000028.1"/>
</dbReference>
<dbReference type="PANTHER" id="PTHR32305">
    <property type="match status" value="1"/>
</dbReference>
<dbReference type="PANTHER" id="PTHR32305:SF15">
    <property type="entry name" value="PROTEIN RHSA-RELATED"/>
    <property type="match status" value="1"/>
</dbReference>